<evidence type="ECO:0000256" key="4">
    <source>
        <dbReference type="ARBA" id="ARBA00022741"/>
    </source>
</evidence>
<dbReference type="HAMAP" id="MF_00144">
    <property type="entry name" value="tRNA_thiouridyl_MnmA"/>
    <property type="match status" value="1"/>
</dbReference>
<evidence type="ECO:0000256" key="1">
    <source>
        <dbReference type="ARBA" id="ARBA00022555"/>
    </source>
</evidence>
<dbReference type="NCBIfam" id="NF001138">
    <property type="entry name" value="PRK00143.1"/>
    <property type="match status" value="1"/>
</dbReference>
<dbReference type="SUPFAM" id="SSF52402">
    <property type="entry name" value="Adenine nucleotide alpha hydrolases-like"/>
    <property type="match status" value="1"/>
</dbReference>
<dbReference type="InterPro" id="IPR046884">
    <property type="entry name" value="MnmA-like_central"/>
</dbReference>
<feature type="domain" description="tRNA-specific 2-thiouridylase MnmA-like central" evidence="9">
    <location>
        <begin position="227"/>
        <end position="267"/>
    </location>
</feature>
<dbReference type="GO" id="GO:0000049">
    <property type="term" value="F:tRNA binding"/>
    <property type="evidence" value="ECO:0007669"/>
    <property type="project" value="UniProtKB-KW"/>
</dbReference>
<keyword evidence="6" id="KW-0694">RNA-binding</keyword>
<keyword evidence="7" id="KW-1015">Disulfide bond</keyword>
<dbReference type="EC" id="2.8.1.13" evidence="10"/>
<dbReference type="Gene3D" id="2.40.30.10">
    <property type="entry name" value="Translation factors"/>
    <property type="match status" value="1"/>
</dbReference>
<keyword evidence="2 10" id="KW-0808">Transferase</keyword>
<dbReference type="PANTHER" id="PTHR11933:SF5">
    <property type="entry name" value="MITOCHONDRIAL TRNA-SPECIFIC 2-THIOURIDYLASE 1"/>
    <property type="match status" value="1"/>
</dbReference>
<organism evidence="10">
    <name type="scientific">bioreactor metagenome</name>
    <dbReference type="NCBI Taxonomy" id="1076179"/>
    <lineage>
        <taxon>unclassified sequences</taxon>
        <taxon>metagenomes</taxon>
        <taxon>ecological metagenomes</taxon>
    </lineage>
</organism>
<feature type="domain" description="tRNA-specific 2-thiouridylase MnmA-like C-terminal" evidence="8">
    <location>
        <begin position="279"/>
        <end position="354"/>
    </location>
</feature>
<dbReference type="GO" id="GO:0103016">
    <property type="term" value="F:tRNA-uridine 2-sulfurtransferase activity"/>
    <property type="evidence" value="ECO:0007669"/>
    <property type="project" value="UniProtKB-EC"/>
</dbReference>
<sequence length="358" mass="38641">MKDKVVVALSGGVDSSVAAALAVRAGCEVIGVTLRLKHPDPAFSAAQLCASKNDEAAVAQAVRSLGIEHHYLEGFARFRELVLEPAAREYLAGRTPNPCCDCNLLVKFGALVDFAEERGAARVLTGHYAKISREPAGFVLRRGDDPAKDQSYFLYRLTQRELSKLSFPVGGMEKSEVRKIAAELGLATSQKPDSQDACFQVEGECFGETLRRLCGHPAEPGWFVYRGRRVGRHAGVHAYTVGQRRGLNVALGVPAYVMSIDPESGVIELETDPAALLSRSFRVSDVSWQLGIPPEEGDMEVQIRYRSHAVHCRIEPVEGGAELRVVPAEPLRAVTPGQAAVFYRGPALLGGGVIGHAD</sequence>
<evidence type="ECO:0000256" key="3">
    <source>
        <dbReference type="ARBA" id="ARBA00022694"/>
    </source>
</evidence>
<protein>
    <submittedName>
        <fullName evidence="10">tRNA-specific 2-thiouridylase MnmA</fullName>
        <ecNumber evidence="10">2.8.1.13</ecNumber>
    </submittedName>
</protein>
<dbReference type="EMBL" id="VSSQ01031286">
    <property type="protein sequence ID" value="MPM82112.1"/>
    <property type="molecule type" value="Genomic_DNA"/>
</dbReference>
<dbReference type="Pfam" id="PF03054">
    <property type="entry name" value="tRNA_Me_trans"/>
    <property type="match status" value="1"/>
</dbReference>
<dbReference type="InterPro" id="IPR014729">
    <property type="entry name" value="Rossmann-like_a/b/a_fold"/>
</dbReference>
<dbReference type="Gene3D" id="2.30.30.280">
    <property type="entry name" value="Adenine nucleotide alpha hydrolases-like domains"/>
    <property type="match status" value="1"/>
</dbReference>
<dbReference type="InterPro" id="IPR023382">
    <property type="entry name" value="MnmA-like_central_sf"/>
</dbReference>
<proteinExistence type="inferred from homology"/>
<keyword evidence="5" id="KW-0067">ATP-binding</keyword>
<dbReference type="AlphaFoldDB" id="A0A645CZX8"/>
<dbReference type="CDD" id="cd01998">
    <property type="entry name" value="MnmA_TRMU-like"/>
    <property type="match status" value="1"/>
</dbReference>
<gene>
    <name evidence="10" type="primary">mnmA_41</name>
    <name evidence="10" type="ORF">SDC9_129170</name>
</gene>
<evidence type="ECO:0000313" key="10">
    <source>
        <dbReference type="EMBL" id="MPM82112.1"/>
    </source>
</evidence>
<reference evidence="10" key="1">
    <citation type="submission" date="2019-08" db="EMBL/GenBank/DDBJ databases">
        <authorList>
            <person name="Kucharzyk K."/>
            <person name="Murdoch R.W."/>
            <person name="Higgins S."/>
            <person name="Loffler F."/>
        </authorList>
    </citation>
    <scope>NUCLEOTIDE SEQUENCE</scope>
</reference>
<dbReference type="PANTHER" id="PTHR11933">
    <property type="entry name" value="TRNA 5-METHYLAMINOMETHYL-2-THIOURIDYLATE -METHYLTRANSFERASE"/>
    <property type="match status" value="1"/>
</dbReference>
<dbReference type="Gene3D" id="3.40.50.620">
    <property type="entry name" value="HUPs"/>
    <property type="match status" value="1"/>
</dbReference>
<dbReference type="InterPro" id="IPR046885">
    <property type="entry name" value="MnmA-like_C"/>
</dbReference>
<evidence type="ECO:0000256" key="2">
    <source>
        <dbReference type="ARBA" id="ARBA00022679"/>
    </source>
</evidence>
<keyword evidence="4" id="KW-0547">Nucleotide-binding</keyword>
<dbReference type="GO" id="GO:0002143">
    <property type="term" value="P:tRNA wobble position uridine thiolation"/>
    <property type="evidence" value="ECO:0007669"/>
    <property type="project" value="TreeGrafter"/>
</dbReference>
<dbReference type="Pfam" id="PF20258">
    <property type="entry name" value="tRNA_Me_trans_C"/>
    <property type="match status" value="1"/>
</dbReference>
<name>A0A645CZX8_9ZZZZ</name>
<evidence type="ECO:0000259" key="8">
    <source>
        <dbReference type="Pfam" id="PF20258"/>
    </source>
</evidence>
<dbReference type="Pfam" id="PF20259">
    <property type="entry name" value="tRNA_Me_trans_M"/>
    <property type="match status" value="1"/>
</dbReference>
<keyword evidence="1" id="KW-0820">tRNA-binding</keyword>
<dbReference type="GO" id="GO:0005524">
    <property type="term" value="F:ATP binding"/>
    <property type="evidence" value="ECO:0007669"/>
    <property type="project" value="UniProtKB-KW"/>
</dbReference>
<accession>A0A645CZX8</accession>
<comment type="caution">
    <text evidence="10">The sequence shown here is derived from an EMBL/GenBank/DDBJ whole genome shotgun (WGS) entry which is preliminary data.</text>
</comment>
<evidence type="ECO:0000256" key="7">
    <source>
        <dbReference type="ARBA" id="ARBA00023157"/>
    </source>
</evidence>
<dbReference type="InterPro" id="IPR004506">
    <property type="entry name" value="MnmA-like"/>
</dbReference>
<evidence type="ECO:0000256" key="5">
    <source>
        <dbReference type="ARBA" id="ARBA00022840"/>
    </source>
</evidence>
<evidence type="ECO:0000259" key="9">
    <source>
        <dbReference type="Pfam" id="PF20259"/>
    </source>
</evidence>
<evidence type="ECO:0000256" key="6">
    <source>
        <dbReference type="ARBA" id="ARBA00022884"/>
    </source>
</evidence>
<keyword evidence="3" id="KW-0819">tRNA processing</keyword>
<dbReference type="NCBIfam" id="TIGR00420">
    <property type="entry name" value="trmU"/>
    <property type="match status" value="1"/>
</dbReference>